<protein>
    <submittedName>
        <fullName evidence="1">DUF4440 domain-containing protein</fullName>
    </submittedName>
</protein>
<name>A0ABS5HZR7_9GAMM</name>
<evidence type="ECO:0000313" key="1">
    <source>
        <dbReference type="EMBL" id="MBR9727261.1"/>
    </source>
</evidence>
<organism evidence="1 2">
    <name type="scientific">Shewanella intestini</name>
    <dbReference type="NCBI Taxonomy" id="2017544"/>
    <lineage>
        <taxon>Bacteria</taxon>
        <taxon>Pseudomonadati</taxon>
        <taxon>Pseudomonadota</taxon>
        <taxon>Gammaproteobacteria</taxon>
        <taxon>Alteromonadales</taxon>
        <taxon>Shewanellaceae</taxon>
        <taxon>Shewanella</taxon>
    </lineage>
</organism>
<proteinExistence type="predicted"/>
<dbReference type="Proteomes" id="UP000811844">
    <property type="component" value="Unassembled WGS sequence"/>
</dbReference>
<dbReference type="SUPFAM" id="SSF54427">
    <property type="entry name" value="NTF2-like"/>
    <property type="match status" value="1"/>
</dbReference>
<evidence type="ECO:0000313" key="2">
    <source>
        <dbReference type="Proteomes" id="UP000811844"/>
    </source>
</evidence>
<reference evidence="1 2" key="1">
    <citation type="submission" date="2020-02" db="EMBL/GenBank/DDBJ databases">
        <title>Shewanella WXL01 sp. nov., a marine bacterium isolated from green algae in Luhuitou Fringing Reef (Northern South China Sea).</title>
        <authorList>
            <person name="Wang X."/>
        </authorList>
    </citation>
    <scope>NUCLEOTIDE SEQUENCE [LARGE SCALE GENOMIC DNA]</scope>
    <source>
        <strain evidence="1 2">MCCC 1A01895</strain>
    </source>
</reference>
<gene>
    <name evidence="1" type="ORF">G3R48_04530</name>
</gene>
<keyword evidence="2" id="KW-1185">Reference proteome</keyword>
<comment type="caution">
    <text evidence="1">The sequence shown here is derived from an EMBL/GenBank/DDBJ whole genome shotgun (WGS) entry which is preliminary data.</text>
</comment>
<dbReference type="InterPro" id="IPR032710">
    <property type="entry name" value="NTF2-like_dom_sf"/>
</dbReference>
<dbReference type="Gene3D" id="3.10.450.50">
    <property type="match status" value="1"/>
</dbReference>
<sequence length="181" mass="21334">MPLHLLLIVIFSITQVNANERQEKHQQLNMKLSAFQKAFESLDTKQLQNIYHEDAVFISENRNDPIVVGKQNILSRYQHFFDKITHKNARLEVDFRVVERNIYPQNVIDIGYYIVRFHPDKASGDPISEFAGKFVNNYIEHKKDNWLLTVDSNTRSQAELYYNAKPIANLYYGRQFIQPTE</sequence>
<dbReference type="EMBL" id="JAAIKR010000002">
    <property type="protein sequence ID" value="MBR9727261.1"/>
    <property type="molecule type" value="Genomic_DNA"/>
</dbReference>
<accession>A0ABS5HZR7</accession>